<sequence>LLGTPSEKQWSGVSSLRD</sequence>
<accession>A0AA88JES4</accession>
<gene>
    <name evidence="1" type="ORF">TIFTF001_054114</name>
</gene>
<evidence type="ECO:0000313" key="2">
    <source>
        <dbReference type="Proteomes" id="UP001187192"/>
    </source>
</evidence>
<dbReference type="Proteomes" id="UP001187192">
    <property type="component" value="Unassembled WGS sequence"/>
</dbReference>
<feature type="non-terminal residue" evidence="1">
    <location>
        <position position="1"/>
    </location>
</feature>
<dbReference type="AlphaFoldDB" id="A0AA88JES4"/>
<dbReference type="EMBL" id="BTGU01013961">
    <property type="protein sequence ID" value="GMN71539.1"/>
    <property type="molecule type" value="Genomic_DNA"/>
</dbReference>
<proteinExistence type="predicted"/>
<organism evidence="1 2">
    <name type="scientific">Ficus carica</name>
    <name type="common">Common fig</name>
    <dbReference type="NCBI Taxonomy" id="3494"/>
    <lineage>
        <taxon>Eukaryota</taxon>
        <taxon>Viridiplantae</taxon>
        <taxon>Streptophyta</taxon>
        <taxon>Embryophyta</taxon>
        <taxon>Tracheophyta</taxon>
        <taxon>Spermatophyta</taxon>
        <taxon>Magnoliopsida</taxon>
        <taxon>eudicotyledons</taxon>
        <taxon>Gunneridae</taxon>
        <taxon>Pentapetalae</taxon>
        <taxon>rosids</taxon>
        <taxon>fabids</taxon>
        <taxon>Rosales</taxon>
        <taxon>Moraceae</taxon>
        <taxon>Ficeae</taxon>
        <taxon>Ficus</taxon>
    </lineage>
</organism>
<evidence type="ECO:0000313" key="1">
    <source>
        <dbReference type="EMBL" id="GMN71539.1"/>
    </source>
</evidence>
<protein>
    <submittedName>
        <fullName evidence="1">Uncharacterized protein</fullName>
    </submittedName>
</protein>
<name>A0AA88JES4_FICCA</name>
<keyword evidence="2" id="KW-1185">Reference proteome</keyword>
<reference evidence="1" key="1">
    <citation type="submission" date="2023-07" db="EMBL/GenBank/DDBJ databases">
        <title>draft genome sequence of fig (Ficus carica).</title>
        <authorList>
            <person name="Takahashi T."/>
            <person name="Nishimura K."/>
        </authorList>
    </citation>
    <scope>NUCLEOTIDE SEQUENCE</scope>
</reference>
<comment type="caution">
    <text evidence="1">The sequence shown here is derived from an EMBL/GenBank/DDBJ whole genome shotgun (WGS) entry which is preliminary data.</text>
</comment>